<dbReference type="AlphaFoldDB" id="M1KKT0"/>
<dbReference type="VEuPathDB" id="MicrosporidiaDB:AEWQ_071050"/>
<dbReference type="VEuPathDB" id="MicrosporidiaDB:ECU07_1070"/>
<proteinExistence type="predicted"/>
<dbReference type="VEuPathDB" id="MicrosporidiaDB:M970_071040"/>
<reference evidence="1" key="1">
    <citation type="journal article" date="2013" name="Eukaryot. Cell">
        <title>Extremely Reduced Levels of Heterozygosity in the Vertebrate Pathogen Encephalitozoon cuniculi.</title>
        <authorList>
            <person name="Selman M."/>
            <person name="Sak B."/>
            <person name="Kvac M."/>
            <person name="Farinelli L."/>
            <person name="Weiss L.M."/>
            <person name="Corradi N."/>
        </authorList>
    </citation>
    <scope>NUCLEOTIDE SEQUENCE</scope>
</reference>
<protein>
    <submittedName>
        <fullName evidence="1">Uncharacterized protein</fullName>
    </submittedName>
</protein>
<gene>
    <name evidence="1" type="ORF">ECU07_1070</name>
</gene>
<dbReference type="VEuPathDB" id="MicrosporidiaDB:AEWR_071040"/>
<accession>M1KKT0</accession>
<organism evidence="1">
    <name type="scientific">Encephalitozoon cuniculi</name>
    <name type="common">Microsporidian parasite</name>
    <dbReference type="NCBI Taxonomy" id="6035"/>
    <lineage>
        <taxon>Eukaryota</taxon>
        <taxon>Fungi</taxon>
        <taxon>Fungi incertae sedis</taxon>
        <taxon>Microsporidia</taxon>
        <taxon>Unikaryonidae</taxon>
        <taxon>Encephalitozoon</taxon>
    </lineage>
</organism>
<dbReference type="EMBL" id="KC513610">
    <property type="protein sequence ID" value="AGE95876.1"/>
    <property type="molecule type" value="Genomic_DNA"/>
</dbReference>
<sequence length="174" mass="19694">MELLSLFLLPATWGHTKDPVEIKLFLKPDLRLRVKGIPLANTSIEEKDGRYAITIGNSYLSGDGVVDISRDEFYWDVYDRQLGTVICSEGQCLTHAEDGLEMRPCLDPSDFRSASQLFQIESIPGIPKDSNVIYRRMDLVGKVEKLVDPLNNRIAELVDRMDSFGTDPEEQEKC</sequence>
<name>M1KKT0_ENCCN</name>
<dbReference type="VEuPathDB" id="MicrosporidiaDB:AEWD_071050"/>
<evidence type="ECO:0000313" key="1">
    <source>
        <dbReference type="EMBL" id="AGE95876.1"/>
    </source>
</evidence>